<reference evidence="1 2" key="1">
    <citation type="submission" date="2017-05" db="EMBL/GenBank/DDBJ databases">
        <authorList>
            <person name="Varghese N."/>
            <person name="Submissions S."/>
        </authorList>
    </citation>
    <scope>NUCLEOTIDE SEQUENCE [LARGE SCALE GENOMIC DNA]</scope>
    <source>
        <strain evidence="1 2">DSM 15949</strain>
    </source>
</reference>
<evidence type="ECO:0000313" key="2">
    <source>
        <dbReference type="Proteomes" id="UP001157914"/>
    </source>
</evidence>
<sequence length="167" mass="18896">MQIGPERRPLRERLSENIEQMHQEDQNASLLEAIQTSETNIERMLKGASSTMSNDIRSSQEKLNATLEGHLRSSEEQLFQLKTSLEQNAKLATKNRMLKLSTAVLISAVLTLGSVLFLESHLRGALIASAFNHATFSEFPVLIFNTKTGTYQRCQRTPERFICQETK</sequence>
<proteinExistence type="predicted"/>
<evidence type="ECO:0000313" key="1">
    <source>
        <dbReference type="EMBL" id="SMP36681.1"/>
    </source>
</evidence>
<organism evidence="1 2">
    <name type="scientific">Roseibium denhamense</name>
    <dbReference type="NCBI Taxonomy" id="76305"/>
    <lineage>
        <taxon>Bacteria</taxon>
        <taxon>Pseudomonadati</taxon>
        <taxon>Pseudomonadota</taxon>
        <taxon>Alphaproteobacteria</taxon>
        <taxon>Hyphomicrobiales</taxon>
        <taxon>Stappiaceae</taxon>
        <taxon>Roseibium</taxon>
    </lineage>
</organism>
<comment type="caution">
    <text evidence="1">The sequence shown here is derived from an EMBL/GenBank/DDBJ whole genome shotgun (WGS) entry which is preliminary data.</text>
</comment>
<dbReference type="RefSeq" id="WP_244314086.1">
    <property type="nucleotide sequence ID" value="NZ_SMLZ01000112.1"/>
</dbReference>
<dbReference type="Proteomes" id="UP001157914">
    <property type="component" value="Unassembled WGS sequence"/>
</dbReference>
<gene>
    <name evidence="1" type="ORF">SAMN06265374_4250</name>
</gene>
<keyword evidence="2" id="KW-1185">Reference proteome</keyword>
<name>A0ABY1PMP0_9HYPH</name>
<accession>A0ABY1PMP0</accession>
<protein>
    <submittedName>
        <fullName evidence="1">Uncharacterized protein</fullName>
    </submittedName>
</protein>
<dbReference type="EMBL" id="FXTT01000007">
    <property type="protein sequence ID" value="SMP36681.1"/>
    <property type="molecule type" value="Genomic_DNA"/>
</dbReference>